<organism evidence="3 4">
    <name type="scientific">Paraglaciecola polaris LMG 21857</name>
    <dbReference type="NCBI Taxonomy" id="1129793"/>
    <lineage>
        <taxon>Bacteria</taxon>
        <taxon>Pseudomonadati</taxon>
        <taxon>Pseudomonadota</taxon>
        <taxon>Gammaproteobacteria</taxon>
        <taxon>Alteromonadales</taxon>
        <taxon>Alteromonadaceae</taxon>
        <taxon>Paraglaciecola</taxon>
    </lineage>
</organism>
<gene>
    <name evidence="3" type="ORF">GPLA_1688</name>
</gene>
<feature type="region of interest" description="Disordered" evidence="1">
    <location>
        <begin position="44"/>
        <end position="63"/>
    </location>
</feature>
<dbReference type="Proteomes" id="UP000006322">
    <property type="component" value="Unassembled WGS sequence"/>
</dbReference>
<keyword evidence="4" id="KW-1185">Reference proteome</keyword>
<reference evidence="4" key="1">
    <citation type="journal article" date="2014" name="Environ. Microbiol.">
        <title>Comparative genomics of the marine bacterial genus Glaciecola reveals the high degree of genomic diversity and genomic characteristic for cold adaptation.</title>
        <authorList>
            <person name="Qin Q.L."/>
            <person name="Xie B.B."/>
            <person name="Yu Y."/>
            <person name="Shu Y.L."/>
            <person name="Rong J.C."/>
            <person name="Zhang Y.J."/>
            <person name="Zhao D.L."/>
            <person name="Chen X.L."/>
            <person name="Zhang X.Y."/>
            <person name="Chen B."/>
            <person name="Zhou B.C."/>
            <person name="Zhang Y.Z."/>
        </authorList>
    </citation>
    <scope>NUCLEOTIDE SEQUENCE [LARGE SCALE GENOMIC DNA]</scope>
    <source>
        <strain evidence="4">LMG 21857</strain>
    </source>
</reference>
<dbReference type="NCBIfam" id="TIGR03501">
    <property type="entry name" value="GlyGly_CTERM"/>
    <property type="match status" value="1"/>
</dbReference>
<feature type="compositionally biased region" description="Polar residues" evidence="1">
    <location>
        <begin position="44"/>
        <end position="54"/>
    </location>
</feature>
<evidence type="ECO:0000313" key="3">
    <source>
        <dbReference type="EMBL" id="GAC32602.1"/>
    </source>
</evidence>
<dbReference type="AlphaFoldDB" id="K6ZQP3"/>
<feature type="chain" id="PRO_5003898556" description="GlyGly-CTERM sorting domain-containing protein" evidence="2">
    <location>
        <begin position="22"/>
        <end position="279"/>
    </location>
</feature>
<proteinExistence type="predicted"/>
<evidence type="ECO:0008006" key="5">
    <source>
        <dbReference type="Google" id="ProtNLM"/>
    </source>
</evidence>
<dbReference type="InterPro" id="IPR020008">
    <property type="entry name" value="GlyGly_CTERM"/>
</dbReference>
<accession>K6ZQP3</accession>
<keyword evidence="2" id="KW-0732">Signal</keyword>
<protein>
    <recommendedName>
        <fullName evidence="5">GlyGly-CTERM sorting domain-containing protein</fullName>
    </recommendedName>
</protein>
<evidence type="ECO:0000256" key="1">
    <source>
        <dbReference type="SAM" id="MobiDB-lite"/>
    </source>
</evidence>
<name>K6ZQP3_9ALTE</name>
<dbReference type="RefSeq" id="WP_007104390.1">
    <property type="nucleotide sequence ID" value="NZ_BAER01000042.1"/>
</dbReference>
<evidence type="ECO:0000313" key="4">
    <source>
        <dbReference type="Proteomes" id="UP000006322"/>
    </source>
</evidence>
<feature type="signal peptide" evidence="2">
    <location>
        <begin position="1"/>
        <end position="21"/>
    </location>
</feature>
<evidence type="ECO:0000256" key="2">
    <source>
        <dbReference type="SAM" id="SignalP"/>
    </source>
</evidence>
<dbReference type="OrthoDB" id="6322244at2"/>
<dbReference type="STRING" id="1129793.GPLA_1688"/>
<dbReference type="EMBL" id="BAER01000042">
    <property type="protein sequence ID" value="GAC32602.1"/>
    <property type="molecule type" value="Genomic_DNA"/>
</dbReference>
<dbReference type="NCBIfam" id="NF038116">
    <property type="entry name" value="Sden1266_dom"/>
    <property type="match status" value="1"/>
</dbReference>
<sequence>MKMPLSSYLVLFSICSFSAYSEDVSWSAKSTDRQAGNVLATLQKSSTQVSQSPAPESLEHNGSDANNLLSSQVGISDNHENPNLNSAAKAVALAIPQLAKKLAARPAATHVNGEYWVYDAYVTLYTDSDYDGYYHHFSVDFDVDTQYAHADVYARLYLGTGDEFREYHTTADFHIDGDSTDDQLTVETELLSGFYPDDYEILIEIYDAVTNELVAVADGYTDADLYLVSIESQDNEVIYVEPDVLVVEASGGSTGWFILFLVPVALVRIFAASRLPKHS</sequence>
<comment type="caution">
    <text evidence="3">The sequence shown here is derived from an EMBL/GenBank/DDBJ whole genome shotgun (WGS) entry which is preliminary data.</text>
</comment>